<dbReference type="SUPFAM" id="SSF55729">
    <property type="entry name" value="Acyl-CoA N-acyltransferases (Nat)"/>
    <property type="match status" value="1"/>
</dbReference>
<dbReference type="PANTHER" id="PTHR43792">
    <property type="entry name" value="GNAT FAMILY, PUTATIVE (AFU_ORTHOLOGUE AFUA_3G00765)-RELATED-RELATED"/>
    <property type="match status" value="1"/>
</dbReference>
<feature type="domain" description="N-acetyltransferase" evidence="2">
    <location>
        <begin position="40"/>
        <end position="189"/>
    </location>
</feature>
<dbReference type="InterPro" id="IPR000182">
    <property type="entry name" value="GNAT_dom"/>
</dbReference>
<evidence type="ECO:0000313" key="3">
    <source>
        <dbReference type="EMBL" id="KKY34644.1"/>
    </source>
</evidence>
<dbReference type="InterPro" id="IPR051531">
    <property type="entry name" value="N-acetyltransferase"/>
</dbReference>
<dbReference type="Proteomes" id="UP000034680">
    <property type="component" value="Unassembled WGS sequence"/>
</dbReference>
<dbReference type="Gene3D" id="3.40.630.30">
    <property type="match status" value="1"/>
</dbReference>
<dbReference type="Pfam" id="PF13302">
    <property type="entry name" value="Acetyltransf_3"/>
    <property type="match status" value="1"/>
</dbReference>
<dbReference type="EMBL" id="LCUC01000193">
    <property type="protein sequence ID" value="KKY34644.1"/>
    <property type="molecule type" value="Genomic_DNA"/>
</dbReference>
<reference evidence="3 4" key="1">
    <citation type="submission" date="2015-05" db="EMBL/GenBank/DDBJ databases">
        <title>Distinctive expansion of gene families associated with plant cell wall degradation and secondary metabolism in the genomes of grapevine trunk pathogens.</title>
        <authorList>
            <person name="Lawrence D.P."/>
            <person name="Travadon R."/>
            <person name="Rolshausen P.E."/>
            <person name="Baumgartner K."/>
        </authorList>
    </citation>
    <scope>NUCLEOTIDE SEQUENCE [LARGE SCALE GENOMIC DNA]</scope>
    <source>
        <strain evidence="3">DA912</strain>
    </source>
</reference>
<dbReference type="PANTHER" id="PTHR43792:SF16">
    <property type="entry name" value="N-ACETYLTRANSFERASE DOMAIN-CONTAINING PROTEIN"/>
    <property type="match status" value="1"/>
</dbReference>
<evidence type="ECO:0000259" key="2">
    <source>
        <dbReference type="PROSITE" id="PS51186"/>
    </source>
</evidence>
<protein>
    <submittedName>
        <fullName evidence="3">Putative gnat family</fullName>
    </submittedName>
</protein>
<dbReference type="STRING" id="1214573.A0A0G2FKP9"/>
<dbReference type="AlphaFoldDB" id="A0A0G2FKP9"/>
<dbReference type="InterPro" id="IPR016181">
    <property type="entry name" value="Acyl_CoA_acyltransferase"/>
</dbReference>
<dbReference type="GO" id="GO:0016747">
    <property type="term" value="F:acyltransferase activity, transferring groups other than amino-acyl groups"/>
    <property type="evidence" value="ECO:0007669"/>
    <property type="project" value="InterPro"/>
</dbReference>
<sequence length="244" mass="27521">MSQPVISSPRLELVPLDQSPEHKKFLLELDTDPEVMRYIAFGRPFDEKEAEMCREALLKTAEPTGYGTWVARLKNRNNNQNQLVGWWVLSPSEKDPKRAEFGLRVVRHYWGQGFAKEGTLALLRYAFESLGLGAVYGETMAVNQASCKTMASCGMRFMRKFFNDYSDIKDFTPAPGIEDGEVEYAITKGEWEEAQVQVQSQNQNLAQDEHATRQGKLQPKQSDGGEHMRIPAPVRMVSVVSSSA</sequence>
<name>A0A0G2FKP9_9PEZI</name>
<proteinExistence type="predicted"/>
<organism evidence="3 4">
    <name type="scientific">Diaporthe ampelina</name>
    <dbReference type="NCBI Taxonomy" id="1214573"/>
    <lineage>
        <taxon>Eukaryota</taxon>
        <taxon>Fungi</taxon>
        <taxon>Dikarya</taxon>
        <taxon>Ascomycota</taxon>
        <taxon>Pezizomycotina</taxon>
        <taxon>Sordariomycetes</taxon>
        <taxon>Sordariomycetidae</taxon>
        <taxon>Diaporthales</taxon>
        <taxon>Diaporthaceae</taxon>
        <taxon>Diaporthe</taxon>
    </lineage>
</organism>
<comment type="caution">
    <text evidence="3">The sequence shown here is derived from an EMBL/GenBank/DDBJ whole genome shotgun (WGS) entry which is preliminary data.</text>
</comment>
<reference evidence="3 4" key="2">
    <citation type="submission" date="2015-05" db="EMBL/GenBank/DDBJ databases">
        <authorList>
            <person name="Morales-Cruz A."/>
            <person name="Amrine K.C."/>
            <person name="Cantu D."/>
        </authorList>
    </citation>
    <scope>NUCLEOTIDE SEQUENCE [LARGE SCALE GENOMIC DNA]</scope>
    <source>
        <strain evidence="3">DA912</strain>
    </source>
</reference>
<dbReference type="OrthoDB" id="630895at2759"/>
<dbReference type="PROSITE" id="PS51186">
    <property type="entry name" value="GNAT"/>
    <property type="match status" value="1"/>
</dbReference>
<accession>A0A0G2FKP9</accession>
<evidence type="ECO:0000313" key="4">
    <source>
        <dbReference type="Proteomes" id="UP000034680"/>
    </source>
</evidence>
<keyword evidence="4" id="KW-1185">Reference proteome</keyword>
<feature type="region of interest" description="Disordered" evidence="1">
    <location>
        <begin position="199"/>
        <end position="244"/>
    </location>
</feature>
<gene>
    <name evidence="3" type="ORF">UCDDA912_g05366</name>
</gene>
<evidence type="ECO:0000256" key="1">
    <source>
        <dbReference type="SAM" id="MobiDB-lite"/>
    </source>
</evidence>